<reference evidence="1" key="1">
    <citation type="submission" date="2024-01" db="EMBL/GenBank/DDBJ databases">
        <title>Unpublished Manusciprt.</title>
        <authorList>
            <person name="Duman M."/>
            <person name="Valdes E.G."/>
            <person name="Ajmi N."/>
            <person name="Altun S."/>
            <person name="Saticioglu I.B."/>
        </authorList>
    </citation>
    <scope>NUCLEOTIDE SEQUENCE</scope>
    <source>
        <strain evidence="1">137P</strain>
    </source>
</reference>
<evidence type="ECO:0000313" key="2">
    <source>
        <dbReference type="Proteomes" id="UP001354227"/>
    </source>
</evidence>
<protein>
    <submittedName>
        <fullName evidence="1">Uncharacterized protein</fullName>
    </submittedName>
</protein>
<gene>
    <name evidence="1" type="ORF">V0R62_17580</name>
</gene>
<comment type="caution">
    <text evidence="1">The sequence shown here is derived from an EMBL/GenBank/DDBJ whole genome shotgun (WGS) entry which is preliminary data.</text>
</comment>
<proteinExistence type="predicted"/>
<evidence type="ECO:0000313" key="1">
    <source>
        <dbReference type="EMBL" id="MEE1889477.1"/>
    </source>
</evidence>
<name>A0ABU7HDT1_9PSED</name>
<sequence>MNSHRHDTPASDAEHSAAAWLGQAGLYRTRLEAVQNGEQHLEPVSSDDLFELARCHVREGRIHA</sequence>
<dbReference type="Proteomes" id="UP001354227">
    <property type="component" value="Unassembled WGS sequence"/>
</dbReference>
<dbReference type="RefSeq" id="WP_330104637.1">
    <property type="nucleotide sequence ID" value="NZ_JAZDCT010000024.1"/>
</dbReference>
<dbReference type="EMBL" id="JAZDCT010000024">
    <property type="protein sequence ID" value="MEE1889477.1"/>
    <property type="molecule type" value="Genomic_DNA"/>
</dbReference>
<keyword evidence="2" id="KW-1185">Reference proteome</keyword>
<organism evidence="1 2">
    <name type="scientific">Pseudomonas carassii</name>
    <dbReference type="NCBI Taxonomy" id="3115855"/>
    <lineage>
        <taxon>Bacteria</taxon>
        <taxon>Pseudomonadati</taxon>
        <taxon>Pseudomonadota</taxon>
        <taxon>Gammaproteobacteria</taxon>
        <taxon>Pseudomonadales</taxon>
        <taxon>Pseudomonadaceae</taxon>
        <taxon>Pseudomonas</taxon>
    </lineage>
</organism>
<accession>A0ABU7HDT1</accession>